<keyword evidence="6" id="KW-1185">Reference proteome</keyword>
<dbReference type="Pfam" id="PF00392">
    <property type="entry name" value="GntR"/>
    <property type="match status" value="1"/>
</dbReference>
<dbReference type="PROSITE" id="PS50949">
    <property type="entry name" value="HTH_GNTR"/>
    <property type="match status" value="1"/>
</dbReference>
<comment type="caution">
    <text evidence="5">The sequence shown here is derived from an EMBL/GenBank/DDBJ whole genome shotgun (WGS) entry which is preliminary data.</text>
</comment>
<evidence type="ECO:0000259" key="4">
    <source>
        <dbReference type="PROSITE" id="PS50949"/>
    </source>
</evidence>
<name>A0ABN2W728_9ACTN</name>
<evidence type="ECO:0000313" key="6">
    <source>
        <dbReference type="Proteomes" id="UP001500016"/>
    </source>
</evidence>
<gene>
    <name evidence="5" type="ORF">GCM10009801_46600</name>
</gene>
<dbReference type="CDD" id="cd07377">
    <property type="entry name" value="WHTH_GntR"/>
    <property type="match status" value="1"/>
</dbReference>
<keyword evidence="1" id="KW-0805">Transcription regulation</keyword>
<dbReference type="InterPro" id="IPR000524">
    <property type="entry name" value="Tscrpt_reg_HTH_GntR"/>
</dbReference>
<dbReference type="Proteomes" id="UP001500016">
    <property type="component" value="Unassembled WGS sequence"/>
</dbReference>
<dbReference type="SMART" id="SM00345">
    <property type="entry name" value="HTH_GNTR"/>
    <property type="match status" value="1"/>
</dbReference>
<feature type="domain" description="HTH gntR-type" evidence="4">
    <location>
        <begin position="16"/>
        <end position="84"/>
    </location>
</feature>
<dbReference type="InterPro" id="IPR036388">
    <property type="entry name" value="WH-like_DNA-bd_sf"/>
</dbReference>
<dbReference type="PRINTS" id="PR00035">
    <property type="entry name" value="HTHGNTR"/>
</dbReference>
<dbReference type="PANTHER" id="PTHR44846:SF17">
    <property type="entry name" value="GNTR-FAMILY TRANSCRIPTIONAL REGULATOR"/>
    <property type="match status" value="1"/>
</dbReference>
<dbReference type="EMBL" id="BAAAPE010000012">
    <property type="protein sequence ID" value="GAA2085077.1"/>
    <property type="molecule type" value="Genomic_DNA"/>
</dbReference>
<accession>A0ABN2W728</accession>
<protein>
    <submittedName>
        <fullName evidence="5">GntR family transcriptional regulator</fullName>
    </submittedName>
</protein>
<dbReference type="InterPro" id="IPR050679">
    <property type="entry name" value="Bact_HTH_transcr_reg"/>
</dbReference>
<dbReference type="SUPFAM" id="SSF46785">
    <property type="entry name" value="Winged helix' DNA-binding domain"/>
    <property type="match status" value="1"/>
</dbReference>
<dbReference type="PANTHER" id="PTHR44846">
    <property type="entry name" value="MANNOSYL-D-GLYCERATE TRANSPORT/METABOLISM SYSTEM REPRESSOR MNGR-RELATED"/>
    <property type="match status" value="1"/>
</dbReference>
<dbReference type="SUPFAM" id="SSF64288">
    <property type="entry name" value="Chorismate lyase-like"/>
    <property type="match status" value="1"/>
</dbReference>
<organism evidence="5 6">
    <name type="scientific">Streptomyces albiaxialis</name>
    <dbReference type="NCBI Taxonomy" id="329523"/>
    <lineage>
        <taxon>Bacteria</taxon>
        <taxon>Bacillati</taxon>
        <taxon>Actinomycetota</taxon>
        <taxon>Actinomycetes</taxon>
        <taxon>Kitasatosporales</taxon>
        <taxon>Streptomycetaceae</taxon>
        <taxon>Streptomyces</taxon>
    </lineage>
</organism>
<dbReference type="RefSeq" id="WP_344531208.1">
    <property type="nucleotide sequence ID" value="NZ_BAAAPE010000012.1"/>
</dbReference>
<evidence type="ECO:0000313" key="5">
    <source>
        <dbReference type="EMBL" id="GAA2085077.1"/>
    </source>
</evidence>
<evidence type="ECO:0000256" key="3">
    <source>
        <dbReference type="ARBA" id="ARBA00023163"/>
    </source>
</evidence>
<reference evidence="5 6" key="1">
    <citation type="journal article" date="2019" name="Int. J. Syst. Evol. Microbiol.">
        <title>The Global Catalogue of Microorganisms (GCM) 10K type strain sequencing project: providing services to taxonomists for standard genome sequencing and annotation.</title>
        <authorList>
            <consortium name="The Broad Institute Genomics Platform"/>
            <consortium name="The Broad Institute Genome Sequencing Center for Infectious Disease"/>
            <person name="Wu L."/>
            <person name="Ma J."/>
        </authorList>
    </citation>
    <scope>NUCLEOTIDE SEQUENCE [LARGE SCALE GENOMIC DNA]</scope>
    <source>
        <strain evidence="5 6">JCM 15478</strain>
    </source>
</reference>
<dbReference type="InterPro" id="IPR036390">
    <property type="entry name" value="WH_DNA-bd_sf"/>
</dbReference>
<evidence type="ECO:0000256" key="2">
    <source>
        <dbReference type="ARBA" id="ARBA00023125"/>
    </source>
</evidence>
<evidence type="ECO:0000256" key="1">
    <source>
        <dbReference type="ARBA" id="ARBA00023015"/>
    </source>
</evidence>
<keyword evidence="2" id="KW-0238">DNA-binding</keyword>
<dbReference type="Gene3D" id="1.10.10.10">
    <property type="entry name" value="Winged helix-like DNA-binding domain superfamily/Winged helix DNA-binding domain"/>
    <property type="match status" value="1"/>
</dbReference>
<keyword evidence="3" id="KW-0804">Transcription</keyword>
<proteinExistence type="predicted"/>
<dbReference type="InterPro" id="IPR028978">
    <property type="entry name" value="Chorismate_lyase_/UTRA_dom_sf"/>
</dbReference>
<dbReference type="Gene3D" id="3.40.1410.10">
    <property type="entry name" value="Chorismate lyase-like"/>
    <property type="match status" value="1"/>
</dbReference>
<sequence>MPDTATEPFEPLEAPTPRYMQVARRVADEIKAGKYVPGDLLPSEAEMVRRYGVGKHTVRSAIGELRSMGLIDVRQGKGSIVRGRPGPTHEISRAISRSGKKWKVHGDLGEAGDPAVSRTTFDGLPGELMDRQDQDAFSVDRLLYDPDTGARVAHRMLIPLATAALAPALGKEPAAPVEEIYGQLSAAGELLSWTEHVTARTPYPDERTALALADASPLLITYRITHGTDERPLLCEELRAPAAHNRLVFPVRPSRASRPRR</sequence>